<evidence type="ECO:0000256" key="5">
    <source>
        <dbReference type="ARBA" id="ARBA00023235"/>
    </source>
</evidence>
<keyword evidence="3" id="KW-0202">Cytokine</keyword>
<sequence length="365" mass="39852">MTSPPPTHSAQTSDPISTEQSPKFLSPISSPQTQPAKAHWYSSTKGSRREHNGPSATATAVTGKSEESSSVNIKELTRGNPADGYTGGTLSKTSTRSQREVAKQRSQYFDEVFSTREPYHTPRHRVNQDSIVVVEIKTNILLQDDFHVLSELSLNLAQIFQRPESSILLYVEHNCCLMFGSSYEPAYLTTVSALACSVAPLTNLRHTALIQAAINDTLNIPSNRGVIKFECMAEENFATNGATIKDEIEQLERCNSNTNNEDQHGGVFKTISRSMSRKVKANAASTLRGDSNAAARNSNQQRLTAATPTPTLVLTPVQSPPNGELATVDIPEDPPEEPAPSPKAALTGKEKVIKKCQSIKQLFFR</sequence>
<keyword evidence="5" id="KW-0413">Isomerase</keyword>
<dbReference type="Pfam" id="PF01187">
    <property type="entry name" value="MIF"/>
    <property type="match status" value="1"/>
</dbReference>
<dbReference type="SUPFAM" id="SSF55331">
    <property type="entry name" value="Tautomerase/MIF"/>
    <property type="match status" value="1"/>
</dbReference>
<evidence type="ECO:0000256" key="9">
    <source>
        <dbReference type="ARBA" id="ARBA00039086"/>
    </source>
</evidence>
<dbReference type="InterPro" id="IPR001398">
    <property type="entry name" value="Macrophage_inhib_fac"/>
</dbReference>
<dbReference type="Proteomes" id="UP000223968">
    <property type="component" value="Unassembled WGS sequence"/>
</dbReference>
<comment type="catalytic activity">
    <reaction evidence="6">
        <text>3-phenylpyruvate = enol-phenylpyruvate</text>
        <dbReference type="Rhea" id="RHEA:17097"/>
        <dbReference type="ChEBI" id="CHEBI:16815"/>
        <dbReference type="ChEBI" id="CHEBI:18005"/>
        <dbReference type="EC" id="5.3.2.1"/>
    </reaction>
</comment>
<evidence type="ECO:0000256" key="4">
    <source>
        <dbReference type="ARBA" id="ARBA00022525"/>
    </source>
</evidence>
<dbReference type="EC" id="5.3.3.12" evidence="8"/>
<comment type="catalytic activity">
    <reaction evidence="7">
        <text>L-dopachrome = 5,6-dihydroxyindole-2-carboxylate</text>
        <dbReference type="Rhea" id="RHEA:13041"/>
        <dbReference type="ChEBI" id="CHEBI:16875"/>
        <dbReference type="ChEBI" id="CHEBI:57509"/>
        <dbReference type="EC" id="5.3.3.12"/>
    </reaction>
</comment>
<feature type="compositionally biased region" description="Polar residues" evidence="13">
    <location>
        <begin position="8"/>
        <end position="45"/>
    </location>
</feature>
<evidence type="ECO:0000256" key="12">
    <source>
        <dbReference type="ARBA" id="ARBA00042730"/>
    </source>
</evidence>
<evidence type="ECO:0000256" key="7">
    <source>
        <dbReference type="ARBA" id="ARBA00036823"/>
    </source>
</evidence>
<evidence type="ECO:0000313" key="15">
    <source>
        <dbReference type="Proteomes" id="UP000223968"/>
    </source>
</evidence>
<feature type="region of interest" description="Disordered" evidence="13">
    <location>
        <begin position="284"/>
        <end position="349"/>
    </location>
</feature>
<comment type="similarity">
    <text evidence="2">Belongs to the MIF family.</text>
</comment>
<dbReference type="STRING" id="1447875.A0A2B7WI96"/>
<dbReference type="PANTHER" id="PTHR11954:SF6">
    <property type="entry name" value="MACROPHAGE MIGRATION INHIBITORY FACTOR"/>
    <property type="match status" value="1"/>
</dbReference>
<evidence type="ECO:0000256" key="8">
    <source>
        <dbReference type="ARBA" id="ARBA00038932"/>
    </source>
</evidence>
<dbReference type="Gene3D" id="3.30.429.10">
    <property type="entry name" value="Macrophage Migration Inhibitory Factor"/>
    <property type="match status" value="1"/>
</dbReference>
<organism evidence="14 15">
    <name type="scientific">Helicocarpus griseus UAMH5409</name>
    <dbReference type="NCBI Taxonomy" id="1447875"/>
    <lineage>
        <taxon>Eukaryota</taxon>
        <taxon>Fungi</taxon>
        <taxon>Dikarya</taxon>
        <taxon>Ascomycota</taxon>
        <taxon>Pezizomycotina</taxon>
        <taxon>Eurotiomycetes</taxon>
        <taxon>Eurotiomycetidae</taxon>
        <taxon>Onygenales</taxon>
        <taxon>Ajellomycetaceae</taxon>
        <taxon>Helicocarpus</taxon>
    </lineage>
</organism>
<evidence type="ECO:0000313" key="14">
    <source>
        <dbReference type="EMBL" id="PGG96279.1"/>
    </source>
</evidence>
<protein>
    <recommendedName>
        <fullName evidence="12">L-dopachrome isomerase</fullName>
        <ecNumber evidence="9">5.3.2.1</ecNumber>
        <ecNumber evidence="8">5.3.3.12</ecNumber>
    </recommendedName>
    <alternativeName>
        <fullName evidence="10">L-dopachrome tautomerase</fullName>
    </alternativeName>
    <alternativeName>
        <fullName evidence="11">Phenylpyruvate tautomerase</fullName>
    </alternativeName>
</protein>
<dbReference type="EC" id="5.3.2.1" evidence="9"/>
<evidence type="ECO:0000256" key="6">
    <source>
        <dbReference type="ARBA" id="ARBA00036735"/>
    </source>
</evidence>
<evidence type="ECO:0000256" key="3">
    <source>
        <dbReference type="ARBA" id="ARBA00022514"/>
    </source>
</evidence>
<evidence type="ECO:0000256" key="1">
    <source>
        <dbReference type="ARBA" id="ARBA00004613"/>
    </source>
</evidence>
<feature type="compositionally biased region" description="Polar residues" evidence="13">
    <location>
        <begin position="54"/>
        <end position="72"/>
    </location>
</feature>
<name>A0A2B7WI96_9EURO</name>
<dbReference type="GO" id="GO:0005576">
    <property type="term" value="C:extracellular region"/>
    <property type="evidence" value="ECO:0007669"/>
    <property type="project" value="UniProtKB-SubCell"/>
</dbReference>
<feature type="compositionally biased region" description="Low complexity" evidence="13">
    <location>
        <begin position="303"/>
        <end position="317"/>
    </location>
</feature>
<dbReference type="PANTHER" id="PTHR11954">
    <property type="entry name" value="D-DOPACHROME DECARBOXYLASE"/>
    <property type="match status" value="1"/>
</dbReference>
<comment type="subcellular location">
    <subcellularLocation>
        <location evidence="1">Secreted</location>
    </subcellularLocation>
</comment>
<dbReference type="EMBL" id="PDNB01000287">
    <property type="protein sequence ID" value="PGG96279.1"/>
    <property type="molecule type" value="Genomic_DNA"/>
</dbReference>
<evidence type="ECO:0000256" key="11">
    <source>
        <dbReference type="ARBA" id="ARBA00041912"/>
    </source>
</evidence>
<keyword evidence="15" id="KW-1185">Reference proteome</keyword>
<dbReference type="GO" id="GO:0004167">
    <property type="term" value="F:dopachrome isomerase activity"/>
    <property type="evidence" value="ECO:0007669"/>
    <property type="project" value="UniProtKB-EC"/>
</dbReference>
<evidence type="ECO:0000256" key="13">
    <source>
        <dbReference type="SAM" id="MobiDB-lite"/>
    </source>
</evidence>
<feature type="region of interest" description="Disordered" evidence="13">
    <location>
        <begin position="1"/>
        <end position="101"/>
    </location>
</feature>
<evidence type="ECO:0000256" key="10">
    <source>
        <dbReference type="ARBA" id="ARBA00041631"/>
    </source>
</evidence>
<feature type="compositionally biased region" description="Polar residues" evidence="13">
    <location>
        <begin position="284"/>
        <end position="302"/>
    </location>
</feature>
<comment type="caution">
    <text evidence="14">The sequence shown here is derived from an EMBL/GenBank/DDBJ whole genome shotgun (WGS) entry which is preliminary data.</text>
</comment>
<dbReference type="OrthoDB" id="255819at2759"/>
<dbReference type="InterPro" id="IPR014347">
    <property type="entry name" value="Tautomerase/MIF_sf"/>
</dbReference>
<proteinExistence type="inferred from homology"/>
<gene>
    <name evidence="14" type="ORF">AJ79_09651</name>
</gene>
<reference evidence="14 15" key="1">
    <citation type="submission" date="2017-10" db="EMBL/GenBank/DDBJ databases">
        <title>Comparative genomics in systemic dimorphic fungi from Ajellomycetaceae.</title>
        <authorList>
            <person name="Munoz J.F."/>
            <person name="Mcewen J.G."/>
            <person name="Clay O.K."/>
            <person name="Cuomo C.A."/>
        </authorList>
    </citation>
    <scope>NUCLEOTIDE SEQUENCE [LARGE SCALE GENOMIC DNA]</scope>
    <source>
        <strain evidence="14 15">UAMH5409</strain>
    </source>
</reference>
<dbReference type="GO" id="GO:0050178">
    <property type="term" value="F:phenylpyruvate tautomerase activity"/>
    <property type="evidence" value="ECO:0007669"/>
    <property type="project" value="UniProtKB-EC"/>
</dbReference>
<keyword evidence="4" id="KW-0964">Secreted</keyword>
<dbReference type="AlphaFoldDB" id="A0A2B7WI96"/>
<evidence type="ECO:0000256" key="2">
    <source>
        <dbReference type="ARBA" id="ARBA00005851"/>
    </source>
</evidence>
<accession>A0A2B7WI96</accession>